<gene>
    <name evidence="1" type="ORF">UR67_C0003G0065</name>
</gene>
<accession>A0A0G0ER71</accession>
<reference evidence="1 2" key="1">
    <citation type="journal article" date="2015" name="Nature">
        <title>rRNA introns, odd ribosomes, and small enigmatic genomes across a large radiation of phyla.</title>
        <authorList>
            <person name="Brown C.T."/>
            <person name="Hug L.A."/>
            <person name="Thomas B.C."/>
            <person name="Sharon I."/>
            <person name="Castelle C.J."/>
            <person name="Singh A."/>
            <person name="Wilkins M.J."/>
            <person name="Williams K.H."/>
            <person name="Banfield J.F."/>
        </authorList>
    </citation>
    <scope>NUCLEOTIDE SEQUENCE [LARGE SCALE GENOMIC DNA]</scope>
</reference>
<name>A0A0G0ER71_UNCC3</name>
<evidence type="ECO:0000313" key="1">
    <source>
        <dbReference type="EMBL" id="KKP69787.1"/>
    </source>
</evidence>
<dbReference type="AlphaFoldDB" id="A0A0G0ER71"/>
<organism evidence="1 2">
    <name type="scientific">candidate division CPR3 bacterium GW2011_GWF2_35_18</name>
    <dbReference type="NCBI Taxonomy" id="1618350"/>
    <lineage>
        <taxon>Bacteria</taxon>
        <taxon>Bacteria division CPR3</taxon>
    </lineage>
</organism>
<comment type="caution">
    <text evidence="1">The sequence shown here is derived from an EMBL/GenBank/DDBJ whole genome shotgun (WGS) entry which is preliminary data.</text>
</comment>
<sequence>MRLVCEDVKKRPRFGLTNCSISLPSGFFNRQKATFGAHGVYSVLHCSGLDPWALFSGEPSHAVQGMSFLTLCPLSSDFLWREINVPALDDISDFDLYRPGGGA</sequence>
<protein>
    <submittedName>
        <fullName evidence="1">Uncharacterized protein</fullName>
    </submittedName>
</protein>
<dbReference type="Proteomes" id="UP000034581">
    <property type="component" value="Unassembled WGS sequence"/>
</dbReference>
<evidence type="ECO:0000313" key="2">
    <source>
        <dbReference type="Proteomes" id="UP000034581"/>
    </source>
</evidence>
<dbReference type="EMBL" id="LBQB01000003">
    <property type="protein sequence ID" value="KKP69787.1"/>
    <property type="molecule type" value="Genomic_DNA"/>
</dbReference>
<dbReference type="STRING" id="1618350.UR67_C0003G0065"/>
<proteinExistence type="predicted"/>